<dbReference type="Pfam" id="PF00440">
    <property type="entry name" value="TetR_N"/>
    <property type="match status" value="1"/>
</dbReference>
<dbReference type="EMBL" id="CP035491">
    <property type="protein sequence ID" value="QAY72705.1"/>
    <property type="molecule type" value="Genomic_DNA"/>
</dbReference>
<evidence type="ECO:0000313" key="7">
    <source>
        <dbReference type="Proteomes" id="UP000291259"/>
    </source>
</evidence>
<dbReference type="Proteomes" id="UP000291259">
    <property type="component" value="Chromosome"/>
</dbReference>
<keyword evidence="7" id="KW-1185">Reference proteome</keyword>
<evidence type="ECO:0000259" key="5">
    <source>
        <dbReference type="PROSITE" id="PS50977"/>
    </source>
</evidence>
<dbReference type="GO" id="GO:0003677">
    <property type="term" value="F:DNA binding"/>
    <property type="evidence" value="ECO:0007669"/>
    <property type="project" value="UniProtKB-UniRule"/>
</dbReference>
<dbReference type="Pfam" id="PF16925">
    <property type="entry name" value="TetR_C_13"/>
    <property type="match status" value="1"/>
</dbReference>
<dbReference type="PANTHER" id="PTHR47506">
    <property type="entry name" value="TRANSCRIPTIONAL REGULATORY PROTEIN"/>
    <property type="match status" value="1"/>
</dbReference>
<organism evidence="6 7">
    <name type="scientific">Agromyces protaetiae</name>
    <dbReference type="NCBI Taxonomy" id="2509455"/>
    <lineage>
        <taxon>Bacteria</taxon>
        <taxon>Bacillati</taxon>
        <taxon>Actinomycetota</taxon>
        <taxon>Actinomycetes</taxon>
        <taxon>Micrococcales</taxon>
        <taxon>Microbacteriaceae</taxon>
        <taxon>Agromyces</taxon>
    </lineage>
</organism>
<gene>
    <name evidence="6" type="ORF">ET445_04445</name>
</gene>
<dbReference type="OrthoDB" id="326421at2"/>
<dbReference type="Gene3D" id="1.10.10.60">
    <property type="entry name" value="Homeodomain-like"/>
    <property type="match status" value="1"/>
</dbReference>
<feature type="DNA-binding region" description="H-T-H motif" evidence="4">
    <location>
        <begin position="37"/>
        <end position="56"/>
    </location>
</feature>
<sequence length="222" mass="23763">MIDNGTDGRRARGDAARRAVLAHAVDLASLEGLDQLSIGRIALAAGVGKSNVATLFGSKERLQLAAVEAARERFLATVIEPARAQPRGIRRVLALLDRMVAYSQDRVFPGGCFFSVAAADFHAKPGEVRDAIVLALDEWHGYIAASARFGVAAGELPFLDDPAQFAFEVQGLFEWTNQLALLRDSDEPYERARQAFRDRLVAAGAEPALADLVHTPGAALAG</sequence>
<dbReference type="InterPro" id="IPR036271">
    <property type="entry name" value="Tet_transcr_reg_TetR-rel_C_sf"/>
</dbReference>
<dbReference type="KEGG" id="agf:ET445_04445"/>
<name>A0A4P6FAL0_9MICO</name>
<protein>
    <submittedName>
        <fullName evidence="6">TetR/AcrR family transcriptional regulator</fullName>
    </submittedName>
</protein>
<dbReference type="InterPro" id="IPR001647">
    <property type="entry name" value="HTH_TetR"/>
</dbReference>
<dbReference type="InterPro" id="IPR011075">
    <property type="entry name" value="TetR_C"/>
</dbReference>
<dbReference type="SUPFAM" id="SSF46689">
    <property type="entry name" value="Homeodomain-like"/>
    <property type="match status" value="1"/>
</dbReference>
<accession>A0A4P6FAL0</accession>
<evidence type="ECO:0000256" key="2">
    <source>
        <dbReference type="ARBA" id="ARBA00023125"/>
    </source>
</evidence>
<keyword evidence="1" id="KW-0805">Transcription regulation</keyword>
<feature type="domain" description="HTH tetR-type" evidence="5">
    <location>
        <begin position="14"/>
        <end position="74"/>
    </location>
</feature>
<proteinExistence type="predicted"/>
<dbReference type="AlphaFoldDB" id="A0A4P6FAL0"/>
<evidence type="ECO:0000256" key="1">
    <source>
        <dbReference type="ARBA" id="ARBA00023015"/>
    </source>
</evidence>
<dbReference type="Gene3D" id="1.10.357.10">
    <property type="entry name" value="Tetracycline Repressor, domain 2"/>
    <property type="match status" value="1"/>
</dbReference>
<evidence type="ECO:0000256" key="4">
    <source>
        <dbReference type="PROSITE-ProRule" id="PRU00335"/>
    </source>
</evidence>
<keyword evidence="2 4" id="KW-0238">DNA-binding</keyword>
<reference evidence="6 7" key="1">
    <citation type="submission" date="2019-01" db="EMBL/GenBank/DDBJ databases">
        <title>Genome sequencing of strain FW100M-8.</title>
        <authorList>
            <person name="Heo J."/>
            <person name="Kim S.-J."/>
            <person name="Kim J.-S."/>
            <person name="Hong S.-B."/>
            <person name="Kwon S.-W."/>
        </authorList>
    </citation>
    <scope>NUCLEOTIDE SEQUENCE [LARGE SCALE GENOMIC DNA]</scope>
    <source>
        <strain evidence="6 7">FW100M-8</strain>
    </source>
</reference>
<dbReference type="SUPFAM" id="SSF48498">
    <property type="entry name" value="Tetracyclin repressor-like, C-terminal domain"/>
    <property type="match status" value="1"/>
</dbReference>
<dbReference type="InterPro" id="IPR009057">
    <property type="entry name" value="Homeodomain-like_sf"/>
</dbReference>
<evidence type="ECO:0000256" key="3">
    <source>
        <dbReference type="ARBA" id="ARBA00023163"/>
    </source>
</evidence>
<dbReference type="RefSeq" id="WP_129189208.1">
    <property type="nucleotide sequence ID" value="NZ_CP035491.1"/>
</dbReference>
<dbReference type="PROSITE" id="PS50977">
    <property type="entry name" value="HTH_TETR_2"/>
    <property type="match status" value="1"/>
</dbReference>
<evidence type="ECO:0000313" key="6">
    <source>
        <dbReference type="EMBL" id="QAY72705.1"/>
    </source>
</evidence>
<keyword evidence="3" id="KW-0804">Transcription</keyword>
<dbReference type="PANTHER" id="PTHR47506:SF6">
    <property type="entry name" value="HTH-TYPE TRANSCRIPTIONAL REPRESSOR NEMR"/>
    <property type="match status" value="1"/>
</dbReference>